<dbReference type="GO" id="GO:0046872">
    <property type="term" value="F:metal ion binding"/>
    <property type="evidence" value="ECO:0007669"/>
    <property type="project" value="UniProtKB-KW"/>
</dbReference>
<name>A0A1J1LCW0_9CYAN</name>
<evidence type="ECO:0000256" key="1">
    <source>
        <dbReference type="ARBA" id="ARBA00006153"/>
    </source>
</evidence>
<dbReference type="NCBIfam" id="TIGR01879">
    <property type="entry name" value="hydantase"/>
    <property type="match status" value="1"/>
</dbReference>
<dbReference type="PANTHER" id="PTHR32494">
    <property type="entry name" value="ALLANTOATE DEIMINASE-RELATED"/>
    <property type="match status" value="1"/>
</dbReference>
<keyword evidence="3" id="KW-0479">Metal-binding</keyword>
<proteinExistence type="inferred from homology"/>
<evidence type="ECO:0000256" key="3">
    <source>
        <dbReference type="PIRSR" id="PIRSR001235-1"/>
    </source>
</evidence>
<dbReference type="Pfam" id="PF07687">
    <property type="entry name" value="M20_dimer"/>
    <property type="match status" value="1"/>
</dbReference>
<evidence type="ECO:0000313" key="7">
    <source>
        <dbReference type="Proteomes" id="UP000184315"/>
    </source>
</evidence>
<dbReference type="PANTHER" id="PTHR32494:SF5">
    <property type="entry name" value="ALLANTOATE AMIDOHYDROLASE"/>
    <property type="match status" value="1"/>
</dbReference>
<dbReference type="Proteomes" id="UP000184315">
    <property type="component" value="Unassembled WGS sequence"/>
</dbReference>
<keyword evidence="2 6" id="KW-0378">Hydrolase</keyword>
<feature type="binding site" evidence="3">
    <location>
        <position position="384"/>
    </location>
    <ligand>
        <name>Zn(2+)</name>
        <dbReference type="ChEBI" id="CHEBI:29105"/>
        <label>2</label>
    </ligand>
</feature>
<dbReference type="EMBL" id="CZDF01000132">
    <property type="protein sequence ID" value="CUR30413.1"/>
    <property type="molecule type" value="Genomic_DNA"/>
</dbReference>
<keyword evidence="3" id="KW-0862">Zinc</keyword>
<evidence type="ECO:0000256" key="2">
    <source>
        <dbReference type="ARBA" id="ARBA00022801"/>
    </source>
</evidence>
<protein>
    <submittedName>
        <fullName evidence="6">N-carbamoyl-L-amino acid hydrolase</fullName>
        <ecNumber evidence="6">3.5.1.87</ecNumber>
    </submittedName>
</protein>
<dbReference type="SUPFAM" id="SSF53187">
    <property type="entry name" value="Zn-dependent exopeptidases"/>
    <property type="match status" value="1"/>
</dbReference>
<dbReference type="Pfam" id="PF01546">
    <property type="entry name" value="Peptidase_M20"/>
    <property type="match status" value="1"/>
</dbReference>
<feature type="domain" description="Peptidase M20 dimerisation" evidence="5">
    <location>
        <begin position="219"/>
        <end position="309"/>
    </location>
</feature>
<dbReference type="CDD" id="cd03884">
    <property type="entry name" value="M20_bAS"/>
    <property type="match status" value="1"/>
</dbReference>
<dbReference type="EC" id="3.5.1.87" evidence="6"/>
<feature type="binding site" evidence="3">
    <location>
        <position position="97"/>
    </location>
    <ligand>
        <name>Zn(2+)</name>
        <dbReference type="ChEBI" id="CHEBI:29105"/>
        <label>2</label>
    </ligand>
</feature>
<evidence type="ECO:0000313" key="6">
    <source>
        <dbReference type="EMBL" id="CUR30413.1"/>
    </source>
</evidence>
<evidence type="ECO:0000259" key="5">
    <source>
        <dbReference type="Pfam" id="PF07687"/>
    </source>
</evidence>
<dbReference type="Gene3D" id="3.30.70.360">
    <property type="match status" value="1"/>
</dbReference>
<dbReference type="NCBIfam" id="NF006771">
    <property type="entry name" value="PRK09290.1-5"/>
    <property type="match status" value="1"/>
</dbReference>
<dbReference type="GO" id="GO:0050538">
    <property type="term" value="F:N-carbamoyl-L-amino-acid hydrolase activity"/>
    <property type="evidence" value="ECO:0007669"/>
    <property type="project" value="UniProtKB-EC"/>
</dbReference>
<dbReference type="PIRSF" id="PIRSF001235">
    <property type="entry name" value="Amidase_carbamoylase"/>
    <property type="match status" value="1"/>
</dbReference>
<reference evidence="7" key="1">
    <citation type="submission" date="2015-10" db="EMBL/GenBank/DDBJ databases">
        <authorList>
            <person name="Regsiter A."/>
            <person name="william w."/>
        </authorList>
    </citation>
    <scope>NUCLEOTIDE SEQUENCE [LARGE SCALE GENOMIC DNA]</scope>
</reference>
<sequence length="416" mass="45282">MAVITELRINHERLHHRIYDLAKMGQQPSGSIRRLAFTPEDLQAREVVKQWMLEAGMSVRTDAAGNLIGRYPGQNQMAPALATGSHLDTVPTGGRYDGVLGVLAGIEVAQTLKENHLKLHHPLEVIVFTDEESTMIGAQAMAGTVLLDNPERYCSQTGESIQSCLKRVGGNWEQLASARRSRQDMAAFLELHVEQGAILERNKVSIGIVQGVVGMERQKITILGQANHAGTTPMEMRQDALVAAAELILAVQEIALKMPSEPVATVGYLNVFPNAVNIIPGQVELSVDMRDLSQNCLQEMLTQLQNKIIAIANSTNTQISITPLLSVKPTLAAQEIQNTIESVCQQLELSYLSLPSRAGHDALEMGRITNMGMIFVPSQAGVSHSEAEYTSPEQCSQGANVLLQTLLLIEREQGTA</sequence>
<dbReference type="OrthoDB" id="9808195at2"/>
<dbReference type="SUPFAM" id="SSF55031">
    <property type="entry name" value="Bacterial exopeptidase dimerisation domain"/>
    <property type="match status" value="1"/>
</dbReference>
<accession>A0A1J1LCW0</accession>
<evidence type="ECO:0000256" key="4">
    <source>
        <dbReference type="PIRSR" id="PIRSR001235-2"/>
    </source>
</evidence>
<dbReference type="Gene3D" id="3.40.630.10">
    <property type="entry name" value="Zn peptidases"/>
    <property type="match status" value="1"/>
</dbReference>
<gene>
    <name evidence="6" type="primary">amaB</name>
    <name evidence="6" type="ORF">PL9214290003</name>
</gene>
<feature type="binding site" evidence="4">
    <location>
        <position position="217"/>
    </location>
    <ligand>
        <name>allantoate</name>
        <dbReference type="ChEBI" id="CHEBI:17536"/>
    </ligand>
</feature>
<comment type="cofactor">
    <cofactor evidence="3">
        <name>Zn(2+)</name>
        <dbReference type="ChEBI" id="CHEBI:29105"/>
    </cofactor>
    <text evidence="3">Binds 2 Zn(2+) ions per subunit.</text>
</comment>
<keyword evidence="7" id="KW-1185">Reference proteome</keyword>
<dbReference type="GO" id="GO:0016813">
    <property type="term" value="F:hydrolase activity, acting on carbon-nitrogen (but not peptide) bonds, in linear amidines"/>
    <property type="evidence" value="ECO:0007669"/>
    <property type="project" value="InterPro"/>
</dbReference>
<feature type="binding site" evidence="4">
    <location>
        <position position="277"/>
    </location>
    <ligand>
        <name>allantoate</name>
        <dbReference type="ChEBI" id="CHEBI:17536"/>
    </ligand>
</feature>
<feature type="binding site" evidence="3">
    <location>
        <position position="86"/>
    </location>
    <ligand>
        <name>Zn(2+)</name>
        <dbReference type="ChEBI" id="CHEBI:29105"/>
        <label>1</label>
    </ligand>
</feature>
<dbReference type="RefSeq" id="WP_072717420.1">
    <property type="nucleotide sequence ID" value="NZ_LN889782.1"/>
</dbReference>
<dbReference type="AlphaFoldDB" id="A0A1J1LCW0"/>
<dbReference type="InterPro" id="IPR002933">
    <property type="entry name" value="Peptidase_M20"/>
</dbReference>
<feature type="binding site" evidence="4">
    <location>
        <position position="290"/>
    </location>
    <ligand>
        <name>allantoate</name>
        <dbReference type="ChEBI" id="CHEBI:17536"/>
    </ligand>
</feature>
<comment type="similarity">
    <text evidence="1">Belongs to the peptidase M20 family.</text>
</comment>
<dbReference type="InterPro" id="IPR011650">
    <property type="entry name" value="Peptidase_M20_dimer"/>
</dbReference>
<dbReference type="InterPro" id="IPR036264">
    <property type="entry name" value="Bact_exopeptidase_dim_dom"/>
</dbReference>
<feature type="binding site" evidence="3">
    <location>
        <position position="97"/>
    </location>
    <ligand>
        <name>Zn(2+)</name>
        <dbReference type="ChEBI" id="CHEBI:29105"/>
        <label>1</label>
    </ligand>
</feature>
<feature type="binding site" evidence="3">
    <location>
        <position position="192"/>
    </location>
    <ligand>
        <name>Zn(2+)</name>
        <dbReference type="ChEBI" id="CHEBI:29105"/>
        <label>1</label>
    </ligand>
</feature>
<dbReference type="InterPro" id="IPR010158">
    <property type="entry name" value="Amidase_Cbmase"/>
</dbReference>
<dbReference type="STRING" id="671072.PL9214290003"/>
<feature type="binding site" evidence="3">
    <location>
        <position position="132"/>
    </location>
    <ligand>
        <name>Zn(2+)</name>
        <dbReference type="ChEBI" id="CHEBI:29105"/>
        <label>2</label>
    </ligand>
</feature>
<organism evidence="6 7">
    <name type="scientific">Planktothrix tepida PCC 9214</name>
    <dbReference type="NCBI Taxonomy" id="671072"/>
    <lineage>
        <taxon>Bacteria</taxon>
        <taxon>Bacillati</taxon>
        <taxon>Cyanobacteriota</taxon>
        <taxon>Cyanophyceae</taxon>
        <taxon>Oscillatoriophycideae</taxon>
        <taxon>Oscillatoriales</taxon>
        <taxon>Microcoleaceae</taxon>
        <taxon>Planktothrix</taxon>
    </lineage>
</organism>